<comment type="caution">
    <text evidence="1">The sequence shown here is derived from an EMBL/GenBank/DDBJ whole genome shotgun (WGS) entry which is preliminary data.</text>
</comment>
<reference evidence="1 2" key="1">
    <citation type="submission" date="2019-10" db="EMBL/GenBank/DDBJ databases">
        <authorList>
            <person name="Palmer J.M."/>
        </authorList>
    </citation>
    <scope>NUCLEOTIDE SEQUENCE [LARGE SCALE GENOMIC DNA]</scope>
    <source>
        <strain evidence="1 2">TWF718</strain>
    </source>
</reference>
<proteinExistence type="predicted"/>
<name>A0AAN8RML7_9PEZI</name>
<organism evidence="1 2">
    <name type="scientific">Orbilia javanica</name>
    <dbReference type="NCBI Taxonomy" id="47235"/>
    <lineage>
        <taxon>Eukaryota</taxon>
        <taxon>Fungi</taxon>
        <taxon>Dikarya</taxon>
        <taxon>Ascomycota</taxon>
        <taxon>Pezizomycotina</taxon>
        <taxon>Orbiliomycetes</taxon>
        <taxon>Orbiliales</taxon>
        <taxon>Orbiliaceae</taxon>
        <taxon>Orbilia</taxon>
    </lineage>
</organism>
<protein>
    <submittedName>
        <fullName evidence="1">Uncharacterized protein</fullName>
    </submittedName>
</protein>
<keyword evidence="2" id="KW-1185">Reference proteome</keyword>
<evidence type="ECO:0000313" key="2">
    <source>
        <dbReference type="Proteomes" id="UP001313282"/>
    </source>
</evidence>
<dbReference type="EMBL" id="JAVHNR010000005">
    <property type="protein sequence ID" value="KAK6342509.1"/>
    <property type="molecule type" value="Genomic_DNA"/>
</dbReference>
<accession>A0AAN8RML7</accession>
<gene>
    <name evidence="1" type="ORF">TWF718_007912</name>
</gene>
<evidence type="ECO:0000313" key="1">
    <source>
        <dbReference type="EMBL" id="KAK6342509.1"/>
    </source>
</evidence>
<sequence length="473" mass="52727">MTPAITLLPKPSFGNSSGIAPCKTCGDDLEILQGKAAPYILPIGVRPGTMHAEFYDNIEDHPVIDKSDEYLCICRDPTTHIHCLPCMTKIIWNYTDLQMDMSTTTHPELRPEPMDWQALVTGIRNAMPERVESTISTPSPCICYEMCNSVFLAGDYSDEIVSYLENAPPKPSKCIHREASIGNRRSNPDILPRSMARGYIHDESEGRQMGLVYEQIIGPSVVCRVQGTPILIKDQNDLVQCLTMDNYSSTNAKGYTAWDTEQEVLAISPSTKFHQRFGSDGVCHAVCTLAGRRSAIEFSGCRLIESGVLLWMADIGIMNSSCCGKCDVGILLLALSIAIDTADRFRDSAVGEIYNINGFMGRQHKLALEVWKSFVIHGADRGFCCERSRNMYRCIRNVYIWTSGSPAYYTHALGQREGVLGFVEAINQHFMRAARRSQDGCEDISKEGPALIDDVMQRIIETRLIDFLIYFAA</sequence>
<dbReference type="AlphaFoldDB" id="A0AAN8RML7"/>
<dbReference type="Proteomes" id="UP001313282">
    <property type="component" value="Unassembled WGS sequence"/>
</dbReference>